<evidence type="ECO:0000256" key="2">
    <source>
        <dbReference type="ARBA" id="ARBA00022475"/>
    </source>
</evidence>
<dbReference type="CDD" id="cd13718">
    <property type="entry name" value="PBP2_iGluR_NMDA_Nr2"/>
    <property type="match status" value="1"/>
</dbReference>
<dbReference type="SUPFAM" id="SSF53822">
    <property type="entry name" value="Periplasmic binding protein-like I"/>
    <property type="match status" value="1"/>
</dbReference>
<reference evidence="28" key="3">
    <citation type="submission" date="2025-09" db="UniProtKB">
        <authorList>
            <consortium name="Ensembl"/>
        </authorList>
    </citation>
    <scope>IDENTIFICATION</scope>
</reference>
<dbReference type="FunFam" id="3.40.190.10:FF:000026">
    <property type="entry name" value="Glutamate ionotropic receptor NMDA type subunit 2A"/>
    <property type="match status" value="1"/>
</dbReference>
<feature type="chain" id="PRO_5034679821" description="Glutamate receptor" evidence="25">
    <location>
        <begin position="23"/>
        <end position="977"/>
    </location>
</feature>
<evidence type="ECO:0000256" key="9">
    <source>
        <dbReference type="ARBA" id="ARBA00023018"/>
    </source>
</evidence>
<reference evidence="28 29" key="1">
    <citation type="submission" date="2019-04" db="EMBL/GenBank/DDBJ databases">
        <authorList>
            <consortium name="Wellcome Sanger Institute Data Sharing"/>
        </authorList>
    </citation>
    <scope>NUCLEOTIDE SEQUENCE [LARGE SCALE GENOMIC DNA]</scope>
</reference>
<feature type="disulfide bond" evidence="24">
    <location>
        <begin position="747"/>
        <end position="802"/>
    </location>
</feature>
<dbReference type="SUPFAM" id="SSF53850">
    <property type="entry name" value="Periplasmic binding protein-like II"/>
    <property type="match status" value="1"/>
</dbReference>
<feature type="site" description="Crucial to convey clamshell closure to channel opening" evidence="23">
    <location>
        <position position="664"/>
    </location>
</feature>
<dbReference type="SMART" id="SM00918">
    <property type="entry name" value="Lig_chan-Glu_bd"/>
    <property type="match status" value="1"/>
</dbReference>
<evidence type="ECO:0000313" key="28">
    <source>
        <dbReference type="Ensembl" id="ENSSFOP00015001612.2"/>
    </source>
</evidence>
<feature type="binding site" evidence="22">
    <location>
        <position position="692"/>
    </location>
    <ligand>
        <name>L-glutamate</name>
        <dbReference type="ChEBI" id="CHEBI:29985"/>
    </ligand>
</feature>
<dbReference type="InterPro" id="IPR001320">
    <property type="entry name" value="Iontro_rcpt_C"/>
</dbReference>
<evidence type="ECO:0000256" key="22">
    <source>
        <dbReference type="PIRSR" id="PIRSR601508-1"/>
    </source>
</evidence>
<dbReference type="PANTHER" id="PTHR18966">
    <property type="entry name" value="IONOTROPIC GLUTAMATE RECEPTOR"/>
    <property type="match status" value="1"/>
</dbReference>
<evidence type="ECO:0000256" key="17">
    <source>
        <dbReference type="ARBA" id="ARBA00023303"/>
    </source>
</evidence>
<evidence type="ECO:0000256" key="4">
    <source>
        <dbReference type="ARBA" id="ARBA00022692"/>
    </source>
</evidence>
<gene>
    <name evidence="28" type="primary">LOC108924216</name>
</gene>
<dbReference type="InterPro" id="IPR001508">
    <property type="entry name" value="Iono_Glu_rcpt_met"/>
</dbReference>
<dbReference type="AlphaFoldDB" id="A0A8C9UXU6"/>
<keyword evidence="11 25" id="KW-0472">Membrane</keyword>
<comment type="similarity">
    <text evidence="25">Belongs to the glutamate-gated ion channel (TC 1.A.10.1) family.</text>
</comment>
<feature type="binding site" evidence="22">
    <location>
        <position position="691"/>
    </location>
    <ligand>
        <name>L-glutamate</name>
        <dbReference type="ChEBI" id="CHEBI:29985"/>
    </ligand>
</feature>
<keyword evidence="4 25" id="KW-0812">Transmembrane</keyword>
<evidence type="ECO:0000256" key="6">
    <source>
        <dbReference type="ARBA" id="ARBA00022837"/>
    </source>
</evidence>
<evidence type="ECO:0000256" key="5">
    <source>
        <dbReference type="ARBA" id="ARBA00022729"/>
    </source>
</evidence>
<evidence type="ECO:0000256" key="11">
    <source>
        <dbReference type="ARBA" id="ARBA00023136"/>
    </source>
</evidence>
<evidence type="ECO:0000259" key="27">
    <source>
        <dbReference type="SMART" id="SM00918"/>
    </source>
</evidence>
<evidence type="ECO:0000259" key="26">
    <source>
        <dbReference type="SMART" id="SM00079"/>
    </source>
</evidence>
<evidence type="ECO:0000256" key="12">
    <source>
        <dbReference type="ARBA" id="ARBA00023157"/>
    </source>
</evidence>
<keyword evidence="1 25" id="KW-0813">Transport</keyword>
<protein>
    <recommendedName>
        <fullName evidence="25">Glutamate receptor</fullName>
    </recommendedName>
</protein>
<dbReference type="Pfam" id="PF10613">
    <property type="entry name" value="Lig_chan-Glu_bd"/>
    <property type="match status" value="1"/>
</dbReference>
<dbReference type="Gene3D" id="3.40.190.10">
    <property type="entry name" value="Periplasmic binding protein-like II"/>
    <property type="match status" value="3"/>
</dbReference>
<reference evidence="28" key="2">
    <citation type="submission" date="2025-08" db="UniProtKB">
        <authorList>
            <consortium name="Ensembl"/>
        </authorList>
    </citation>
    <scope>IDENTIFICATION</scope>
</reference>
<keyword evidence="15 25" id="KW-0628">Postsynaptic cell membrane</keyword>
<keyword evidence="10 25" id="KW-0406">Ion transport</keyword>
<dbReference type="InterPro" id="IPR015683">
    <property type="entry name" value="Ionotropic_Glu_rcpt"/>
</dbReference>
<feature type="binding site" evidence="22">
    <location>
        <position position="733"/>
    </location>
    <ligand>
        <name>L-glutamate</name>
        <dbReference type="ChEBI" id="CHEBI:29985"/>
    </ligand>
</feature>
<keyword evidence="16 25" id="KW-1071">Ligand-gated ion channel</keyword>
<evidence type="ECO:0000256" key="18">
    <source>
        <dbReference type="ARBA" id="ARBA00034104"/>
    </source>
</evidence>
<feature type="domain" description="Ionotropic glutamate receptor L-glutamate and glycine-binding" evidence="27">
    <location>
        <begin position="441"/>
        <end position="504"/>
    </location>
</feature>
<sequence length="977" mass="108108">MAETPVLSLLLALLMWVGPASPSPTLLLRPRERERDLGSSSNFNIAVIHSGPSPYSDTGMSVSGSGWGSANVIWLAVNDSSPRTLLLQLCELLATRPLQGLVYEEERPPPVPRGPLAPMLEFVSAQTGLPIVAVGGGAGLGRMPQESGSIYLQFSCSTALQLEVIFEVLEEYDWTAFSVVSTRHHGYQDFLSIVEGLTDGSFIGWEKKSVVMLNLTDDPGGARTRSADLVRLLYCSQEEAEQVFKAAWAAGQAGPSHMWFAVGPALAGLGLEGLPRALFAVRPQGWRDEPRRRIARGVLVLTHGAVALRKEYGDIMLPCFSAPNAILGFLSSLSVCPRFFSNITLGGRDYSFNSDGYLANPSLDVISYTPGKGWEEVGWWENGVLRLRYPAWSRYGPFLQPPDDAQHLRVVTLEERPFVIVEPADPASGTCIRDSVPCRRPLNDSVTMEGMVPMKQCCKGFCIDILKRLAKIVGFTYDLYLVTNGKHGKKIDGVWNGMVGEVVYKRADMAIGSLTINEERSEVVDFSVPFVETGISVMVSRSNGTVSPSAFLEPYSPAVWVMMFVMCLTVVAVTVFIFEYFSPVGYNRSLQSGKKAGGSKFTIGKSIWLLWALVFNNSVPVENPKGTTSKIMVLIWAFFAVIFLASYTANLAAFMIQEEYIDTVSGLSDKKFQHPTEQYPPLKFGTVPNGSTEKNIRSNYPDMHQYMMKYNQRGVEEAITNLKTGSLDAFIYDAAVLNYMARKDEGCKVMTIGSGKVFATTGYGIALHKNSRWKRPLDLALLQLVGDDEIEMLERLWLSGICHNDKIEVMSSKLDIDNMAGVFYMLLVAMGLSLLVFAWEHLVYWKLRHCMGHSGKLDFLLAFSRVSLLGACKCQLAVIVCGELFSGSLVVYVCHPYFQWECAVHGCSQLWPWSSAELSVHCILLLDSGAMRVRVAERCHSGLPRSYRIPYCDLSAKQSALFKDNELYAYLKFVIHS</sequence>
<name>A0A8C9UXU6_SCLFO</name>
<dbReference type="SMART" id="SM00079">
    <property type="entry name" value="PBPe"/>
    <property type="match status" value="1"/>
</dbReference>
<keyword evidence="29" id="KW-1185">Reference proteome</keyword>
<keyword evidence="5 25" id="KW-0732">Signal</keyword>
<evidence type="ECO:0000256" key="16">
    <source>
        <dbReference type="ARBA" id="ARBA00023286"/>
    </source>
</evidence>
<evidence type="ECO:0000256" key="24">
    <source>
        <dbReference type="PIRSR" id="PIRSR601508-3"/>
    </source>
</evidence>
<dbReference type="Ensembl" id="ENSSFOT00015001650.2">
    <property type="protein sequence ID" value="ENSSFOP00015001612.2"/>
    <property type="gene ID" value="ENSSFOG00015001021.2"/>
</dbReference>
<keyword evidence="6" id="KW-0106">Calcium</keyword>
<dbReference type="Pfam" id="PF00060">
    <property type="entry name" value="Lig_chan"/>
    <property type="match status" value="1"/>
</dbReference>
<keyword evidence="8 25" id="KW-1133">Transmembrane helix</keyword>
<dbReference type="FunFam" id="3.40.190.10:FF:000007">
    <property type="entry name" value="Putative glutamate receptor ionotropic NMDA 2B"/>
    <property type="match status" value="1"/>
</dbReference>
<feature type="domain" description="Ionotropic glutamate receptor C-terminal" evidence="26">
    <location>
        <begin position="433"/>
        <end position="800"/>
    </location>
</feature>
<evidence type="ECO:0000256" key="14">
    <source>
        <dbReference type="ARBA" id="ARBA00023180"/>
    </source>
</evidence>
<keyword evidence="7" id="KW-0460">Magnesium</keyword>
<dbReference type="GeneTree" id="ENSGT00940000159109"/>
<keyword evidence="9 25" id="KW-0770">Synapse</keyword>
<comment type="catalytic activity">
    <reaction evidence="20">
        <text>Na(+)(in) = Na(+)(out)</text>
        <dbReference type="Rhea" id="RHEA:34963"/>
        <dbReference type="ChEBI" id="CHEBI:29101"/>
    </reaction>
</comment>
<evidence type="ECO:0000256" key="23">
    <source>
        <dbReference type="PIRSR" id="PIRSR601508-2"/>
    </source>
</evidence>
<comment type="catalytic activity">
    <reaction evidence="19">
        <text>K(+)(in) = K(+)(out)</text>
        <dbReference type="Rhea" id="RHEA:29463"/>
        <dbReference type="ChEBI" id="CHEBI:29103"/>
    </reaction>
</comment>
<keyword evidence="3" id="KW-0597">Phosphoprotein</keyword>
<feature type="binding site" evidence="22">
    <location>
        <position position="515"/>
    </location>
    <ligand>
        <name>L-glutamate</name>
        <dbReference type="ChEBI" id="CHEBI:29985"/>
    </ligand>
</feature>
<organism evidence="28 29">
    <name type="scientific">Scleropages formosus</name>
    <name type="common">Asian bonytongue</name>
    <name type="synonym">Osteoglossum formosum</name>
    <dbReference type="NCBI Taxonomy" id="113540"/>
    <lineage>
        <taxon>Eukaryota</taxon>
        <taxon>Metazoa</taxon>
        <taxon>Chordata</taxon>
        <taxon>Craniata</taxon>
        <taxon>Vertebrata</taxon>
        <taxon>Euteleostomi</taxon>
        <taxon>Actinopterygii</taxon>
        <taxon>Neopterygii</taxon>
        <taxon>Teleostei</taxon>
        <taxon>Osteoglossocephala</taxon>
        <taxon>Osteoglossomorpha</taxon>
        <taxon>Osteoglossiformes</taxon>
        <taxon>Osteoglossidae</taxon>
        <taxon>Scleropages</taxon>
    </lineage>
</organism>
<comment type="catalytic activity">
    <reaction evidence="21">
        <text>Ca(2+)(in) = Ca(2+)(out)</text>
        <dbReference type="Rhea" id="RHEA:29671"/>
        <dbReference type="ChEBI" id="CHEBI:29108"/>
    </reaction>
</comment>
<evidence type="ECO:0000256" key="1">
    <source>
        <dbReference type="ARBA" id="ARBA00022448"/>
    </source>
</evidence>
<dbReference type="GO" id="GO:0004972">
    <property type="term" value="F:NMDA glutamate receptor activity"/>
    <property type="evidence" value="ECO:0007669"/>
    <property type="project" value="UniProtKB-ARBA"/>
</dbReference>
<evidence type="ECO:0000256" key="21">
    <source>
        <dbReference type="ARBA" id="ARBA00036634"/>
    </source>
</evidence>
<proteinExistence type="inferred from homology"/>
<evidence type="ECO:0000256" key="25">
    <source>
        <dbReference type="RuleBase" id="RU367118"/>
    </source>
</evidence>
<evidence type="ECO:0000256" key="10">
    <source>
        <dbReference type="ARBA" id="ARBA00023065"/>
    </source>
</evidence>
<dbReference type="InterPro" id="IPR019594">
    <property type="entry name" value="Glu/Gly-bd"/>
</dbReference>
<feature type="transmembrane region" description="Helical" evidence="25">
    <location>
        <begin position="820"/>
        <end position="839"/>
    </location>
</feature>
<feature type="transmembrane region" description="Helical" evidence="25">
    <location>
        <begin position="631"/>
        <end position="656"/>
    </location>
</feature>
<feature type="binding site" evidence="22">
    <location>
        <position position="520"/>
    </location>
    <ligand>
        <name>L-glutamate</name>
        <dbReference type="ChEBI" id="CHEBI:29985"/>
    </ligand>
</feature>
<feature type="site" description="Interaction with the cone snail toxin Con-ikot-ikot" evidence="23">
    <location>
        <position position="697"/>
    </location>
</feature>
<evidence type="ECO:0000256" key="15">
    <source>
        <dbReference type="ARBA" id="ARBA00023257"/>
    </source>
</evidence>
<dbReference type="Proteomes" id="UP000694397">
    <property type="component" value="Chromosome 18"/>
</dbReference>
<dbReference type="GO" id="GO:0045211">
    <property type="term" value="C:postsynaptic membrane"/>
    <property type="evidence" value="ECO:0007669"/>
    <property type="project" value="UniProtKB-SubCell"/>
</dbReference>
<evidence type="ECO:0000256" key="8">
    <source>
        <dbReference type="ARBA" id="ARBA00022989"/>
    </source>
</evidence>
<evidence type="ECO:0000256" key="7">
    <source>
        <dbReference type="ARBA" id="ARBA00022842"/>
    </source>
</evidence>
<keyword evidence="12 24" id="KW-1015">Disulfide bond</keyword>
<keyword evidence="17 25" id="KW-0407">Ion channel</keyword>
<keyword evidence="13 25" id="KW-0675">Receptor</keyword>
<keyword evidence="2 25" id="KW-1003">Cell membrane</keyword>
<dbReference type="InterPro" id="IPR028082">
    <property type="entry name" value="Peripla_BP_I"/>
</dbReference>
<evidence type="ECO:0000256" key="3">
    <source>
        <dbReference type="ARBA" id="ARBA00022553"/>
    </source>
</evidence>
<evidence type="ECO:0000256" key="19">
    <source>
        <dbReference type="ARBA" id="ARBA00034430"/>
    </source>
</evidence>
<dbReference type="Gene3D" id="3.40.50.2300">
    <property type="match status" value="2"/>
</dbReference>
<dbReference type="PRINTS" id="PR00177">
    <property type="entry name" value="NMDARECEPTOR"/>
</dbReference>
<evidence type="ECO:0000256" key="13">
    <source>
        <dbReference type="ARBA" id="ARBA00023170"/>
    </source>
</evidence>
<comment type="function">
    <text evidence="25">Receptor for glutamate that functions as a ligand-gated ion channel in the central nervous system and plays an important role in excitatory synaptic transmission. L-glutamate acts as an excitatory neurotransmitter at many synapses in the central nervous system.</text>
</comment>
<feature type="signal peptide" evidence="25">
    <location>
        <begin position="1"/>
        <end position="22"/>
    </location>
</feature>
<feature type="transmembrane region" description="Helical" evidence="25">
    <location>
        <begin position="558"/>
        <end position="581"/>
    </location>
</feature>
<accession>A0A8C9UXU6</accession>
<evidence type="ECO:0000313" key="29">
    <source>
        <dbReference type="Proteomes" id="UP000694397"/>
    </source>
</evidence>
<keyword evidence="14" id="KW-0325">Glycoprotein</keyword>
<evidence type="ECO:0000256" key="20">
    <source>
        <dbReference type="ARBA" id="ARBA00036239"/>
    </source>
</evidence>
<comment type="subcellular location">
    <subcellularLocation>
        <location evidence="18 25">Postsynaptic cell membrane</location>
        <topology evidence="18 25">Multi-pass membrane protein</topology>
    </subcellularLocation>
</comment>
<feature type="transmembrane region" description="Helical" evidence="25">
    <location>
        <begin position="602"/>
        <end position="619"/>
    </location>
</feature>